<protein>
    <submittedName>
        <fullName evidence="2">Uncharacterized protein</fullName>
    </submittedName>
</protein>
<comment type="caution">
    <text evidence="2">The sequence shown here is derived from an EMBL/GenBank/DDBJ whole genome shotgun (WGS) entry which is preliminary data.</text>
</comment>
<name>A0A317ZJN3_9BACT</name>
<dbReference type="RefSeq" id="WP_110131571.1">
    <property type="nucleotide sequence ID" value="NZ_QHJQ01000008.1"/>
</dbReference>
<keyword evidence="1" id="KW-0732">Signal</keyword>
<sequence length="231" mass="25525">MISINRFLKLLCALCLCICAQAQTGKVDLHFLSFPKATDPEPLELLIGENETIEVQLPTNHISQAYSVPALPNWTLGKSSAPDARAFSFNSYGNTPSIRSPKQLVLVTRSGSKNSNDIQLTTLDFSTDAFGGGQYLFINATEVDIAGIIGEQKFALKPGKSTLVTPEATKTRGDLGYSYARFFFRNKDKAKGFFSATWRLNEKAQSMVFFYHDPGTEQIRLHIIRSFLSGA</sequence>
<evidence type="ECO:0000313" key="3">
    <source>
        <dbReference type="Proteomes" id="UP000247099"/>
    </source>
</evidence>
<evidence type="ECO:0000313" key="2">
    <source>
        <dbReference type="EMBL" id="PXA03571.1"/>
    </source>
</evidence>
<reference evidence="2 3" key="1">
    <citation type="submission" date="2018-05" db="EMBL/GenBank/DDBJ databases">
        <title>Coraliomargarita sinensis sp. nov., isolated from a marine solar saltern.</title>
        <authorList>
            <person name="Zhou L.Y."/>
        </authorList>
    </citation>
    <scope>NUCLEOTIDE SEQUENCE [LARGE SCALE GENOMIC DNA]</scope>
    <source>
        <strain evidence="2 3">WN38</strain>
    </source>
</reference>
<feature type="signal peptide" evidence="1">
    <location>
        <begin position="1"/>
        <end position="22"/>
    </location>
</feature>
<proteinExistence type="predicted"/>
<gene>
    <name evidence="2" type="ORF">DDZ13_11360</name>
</gene>
<organism evidence="2 3">
    <name type="scientific">Coraliomargarita sinensis</name>
    <dbReference type="NCBI Taxonomy" id="2174842"/>
    <lineage>
        <taxon>Bacteria</taxon>
        <taxon>Pseudomonadati</taxon>
        <taxon>Verrucomicrobiota</taxon>
        <taxon>Opitutia</taxon>
        <taxon>Puniceicoccales</taxon>
        <taxon>Coraliomargaritaceae</taxon>
        <taxon>Coraliomargarita</taxon>
    </lineage>
</organism>
<dbReference type="Proteomes" id="UP000247099">
    <property type="component" value="Unassembled WGS sequence"/>
</dbReference>
<dbReference type="InParanoid" id="A0A317ZJN3"/>
<evidence type="ECO:0000256" key="1">
    <source>
        <dbReference type="SAM" id="SignalP"/>
    </source>
</evidence>
<accession>A0A317ZJN3</accession>
<keyword evidence="3" id="KW-1185">Reference proteome</keyword>
<dbReference type="EMBL" id="QHJQ01000008">
    <property type="protein sequence ID" value="PXA03571.1"/>
    <property type="molecule type" value="Genomic_DNA"/>
</dbReference>
<feature type="chain" id="PRO_5016433586" evidence="1">
    <location>
        <begin position="23"/>
        <end position="231"/>
    </location>
</feature>
<dbReference type="AlphaFoldDB" id="A0A317ZJN3"/>